<proteinExistence type="predicted"/>
<dbReference type="PROSITE" id="PS50097">
    <property type="entry name" value="BTB"/>
    <property type="match status" value="1"/>
</dbReference>
<dbReference type="SUPFAM" id="SSF54695">
    <property type="entry name" value="POZ domain"/>
    <property type="match status" value="1"/>
</dbReference>
<dbReference type="Gene3D" id="3.30.710.10">
    <property type="entry name" value="Potassium Channel Kv1.1, Chain A"/>
    <property type="match status" value="1"/>
</dbReference>
<protein>
    <submittedName>
        <fullName evidence="2">16091_t:CDS:1</fullName>
    </submittedName>
</protein>
<accession>A0A9W4X0K1</accession>
<dbReference type="OrthoDB" id="25620at2759"/>
<comment type="caution">
    <text evidence="2">The sequence shown here is derived from an EMBL/GenBank/DDBJ whole genome shotgun (WGS) entry which is preliminary data.</text>
</comment>
<evidence type="ECO:0000313" key="3">
    <source>
        <dbReference type="Proteomes" id="UP001153678"/>
    </source>
</evidence>
<feature type="domain" description="BTB" evidence="1">
    <location>
        <begin position="25"/>
        <end position="102"/>
    </location>
</feature>
<dbReference type="InterPro" id="IPR000210">
    <property type="entry name" value="BTB/POZ_dom"/>
</dbReference>
<dbReference type="Pfam" id="PF00651">
    <property type="entry name" value="BTB"/>
    <property type="match status" value="1"/>
</dbReference>
<dbReference type="PANTHER" id="PTHR24410">
    <property type="entry name" value="HL07962P-RELATED"/>
    <property type="match status" value="1"/>
</dbReference>
<dbReference type="InterPro" id="IPR011333">
    <property type="entry name" value="SKP1/BTB/POZ_sf"/>
</dbReference>
<name>A0A9W4X0K1_9GLOM</name>
<keyword evidence="3" id="KW-1185">Reference proteome</keyword>
<dbReference type="PANTHER" id="PTHR24410:SF23">
    <property type="entry name" value="BTB DOMAIN-CONTAINING PROTEIN-RELATED"/>
    <property type="match status" value="1"/>
</dbReference>
<dbReference type="EMBL" id="CAMKVN010001688">
    <property type="protein sequence ID" value="CAI2177508.1"/>
    <property type="molecule type" value="Genomic_DNA"/>
</dbReference>
<reference evidence="2" key="1">
    <citation type="submission" date="2022-08" db="EMBL/GenBank/DDBJ databases">
        <authorList>
            <person name="Kallberg Y."/>
            <person name="Tangrot J."/>
            <person name="Rosling A."/>
        </authorList>
    </citation>
    <scope>NUCLEOTIDE SEQUENCE</scope>
    <source>
        <strain evidence="2">Wild A</strain>
    </source>
</reference>
<gene>
    <name evidence="2" type="ORF">FWILDA_LOCUS8122</name>
</gene>
<dbReference type="InterPro" id="IPR051481">
    <property type="entry name" value="BTB-POZ/Galectin-3-binding"/>
</dbReference>
<evidence type="ECO:0000259" key="1">
    <source>
        <dbReference type="PROSITE" id="PS50097"/>
    </source>
</evidence>
<organism evidence="2 3">
    <name type="scientific">Funneliformis geosporum</name>
    <dbReference type="NCBI Taxonomy" id="1117311"/>
    <lineage>
        <taxon>Eukaryota</taxon>
        <taxon>Fungi</taxon>
        <taxon>Fungi incertae sedis</taxon>
        <taxon>Mucoromycota</taxon>
        <taxon>Glomeromycotina</taxon>
        <taxon>Glomeromycetes</taxon>
        <taxon>Glomerales</taxon>
        <taxon>Glomeraceae</taxon>
        <taxon>Funneliformis</taxon>
    </lineage>
</organism>
<sequence>MKTLKLSPQLSKDYISFYEKEKTSADVIFRVGKEENVKEFHAHSFVLFVRSQYFRKEIEGLRDKMKDEAGEKVMIIEKPEVNPSLFELILKYYYGGNLSFDENNFKEIFDLLLISKEFEITELLELLENELLKSPNQIHQNFSTTLKLSLESFKKLYEFCLITIQERPEIIFKSMDFHLLNEDTLLTLLQHKGLTIKEVEKWESIIKWGIHHSFTTPIDYNTRIPDVTLWTKVKFRDLSNTLQKIIPLIDFYKIGPENFYEEVKPFKKIIDKSLYDEILKYYIVSSKKSNANNPATTPEPEQPSNAIPKVHIRLDSVLIELDCFQLLINWINETTPGNTLNRFRLSLLLKGSANAKESFVFKLDSKDIRKSIVGRPVADAVYTIENHPNNGPCFYGALYIKGGNHGDFRRDVQCYCDGTNYGVHLRKTPNKFSVDDYEVYQVIKE</sequence>
<dbReference type="CDD" id="cd18186">
    <property type="entry name" value="BTB_POZ_ZBTB_KLHL-like"/>
    <property type="match status" value="1"/>
</dbReference>
<dbReference type="SMART" id="SM00225">
    <property type="entry name" value="BTB"/>
    <property type="match status" value="1"/>
</dbReference>
<evidence type="ECO:0000313" key="2">
    <source>
        <dbReference type="EMBL" id="CAI2177508.1"/>
    </source>
</evidence>
<dbReference type="AlphaFoldDB" id="A0A9W4X0K1"/>
<dbReference type="Proteomes" id="UP001153678">
    <property type="component" value="Unassembled WGS sequence"/>
</dbReference>